<organism evidence="3 4">
    <name type="scientific">Oryzias latipes</name>
    <name type="common">Japanese rice fish</name>
    <name type="synonym">Japanese killifish</name>
    <dbReference type="NCBI Taxonomy" id="8090"/>
    <lineage>
        <taxon>Eukaryota</taxon>
        <taxon>Metazoa</taxon>
        <taxon>Chordata</taxon>
        <taxon>Craniata</taxon>
        <taxon>Vertebrata</taxon>
        <taxon>Euteleostomi</taxon>
        <taxon>Actinopterygii</taxon>
        <taxon>Neopterygii</taxon>
        <taxon>Teleostei</taxon>
        <taxon>Neoteleostei</taxon>
        <taxon>Acanthomorphata</taxon>
        <taxon>Ovalentaria</taxon>
        <taxon>Atherinomorphae</taxon>
        <taxon>Beloniformes</taxon>
        <taxon>Adrianichthyidae</taxon>
        <taxon>Oryziinae</taxon>
        <taxon>Oryzias</taxon>
    </lineage>
</organism>
<dbReference type="Gene3D" id="3.80.10.10">
    <property type="entry name" value="Ribonuclease Inhibitor"/>
    <property type="match status" value="1"/>
</dbReference>
<keyword evidence="4" id="KW-1185">Reference proteome</keyword>
<evidence type="ECO:0000313" key="4">
    <source>
        <dbReference type="Proteomes" id="UP000001038"/>
    </source>
</evidence>
<keyword evidence="2" id="KW-0677">Repeat</keyword>
<evidence type="ECO:0000313" key="3">
    <source>
        <dbReference type="Ensembl" id="ENSORLP00000000735.2"/>
    </source>
</evidence>
<evidence type="ECO:0008006" key="5">
    <source>
        <dbReference type="Google" id="ProtNLM"/>
    </source>
</evidence>
<dbReference type="InterPro" id="IPR001611">
    <property type="entry name" value="Leu-rich_rpt"/>
</dbReference>
<dbReference type="Ensembl" id="ENSORLT00000000735.2">
    <property type="protein sequence ID" value="ENSORLP00000000735.2"/>
    <property type="gene ID" value="ENSORLG00000027116.1"/>
</dbReference>
<reference evidence="3" key="3">
    <citation type="submission" date="2025-09" db="UniProtKB">
        <authorList>
            <consortium name="Ensembl"/>
        </authorList>
    </citation>
    <scope>IDENTIFICATION</scope>
    <source>
        <strain evidence="3">Hd-rR</strain>
    </source>
</reference>
<dbReference type="Bgee" id="ENSORLG00000027116">
    <property type="expression patterns" value="Expressed in pharyngeal gill and 5 other cell types or tissues"/>
</dbReference>
<protein>
    <recommendedName>
        <fullName evidence="5">NACHT LRR and PYD domain-containing protein</fullName>
    </recommendedName>
</protein>
<dbReference type="HOGENOM" id="CLU_002274_4_6_1"/>
<evidence type="ECO:0000256" key="2">
    <source>
        <dbReference type="ARBA" id="ARBA00022737"/>
    </source>
</evidence>
<sequence>IKNPNQYMVLKVCSLSEEGCKTLGSALKSNPSKLTELDLSHNNLQDSGFLHLCGFLESPDCKLQTLRIWWRVHTASCRF</sequence>
<accession>H2L4N9</accession>
<proteinExistence type="predicted"/>
<dbReference type="InParanoid" id="H2L4N9"/>
<dbReference type="GeneTree" id="ENSGT01140000283133"/>
<name>H2L4N9_ORYLA</name>
<dbReference type="PANTHER" id="PTHR24106">
    <property type="entry name" value="NACHT, LRR AND CARD DOMAINS-CONTAINING"/>
    <property type="match status" value="1"/>
</dbReference>
<reference evidence="3 4" key="1">
    <citation type="journal article" date="2007" name="Nature">
        <title>The medaka draft genome and insights into vertebrate genome evolution.</title>
        <authorList>
            <person name="Kasahara M."/>
            <person name="Naruse K."/>
            <person name="Sasaki S."/>
            <person name="Nakatani Y."/>
            <person name="Qu W."/>
            <person name="Ahsan B."/>
            <person name="Yamada T."/>
            <person name="Nagayasu Y."/>
            <person name="Doi K."/>
            <person name="Kasai Y."/>
            <person name="Jindo T."/>
            <person name="Kobayashi D."/>
            <person name="Shimada A."/>
            <person name="Toyoda A."/>
            <person name="Kuroki Y."/>
            <person name="Fujiyama A."/>
            <person name="Sasaki T."/>
            <person name="Shimizu A."/>
            <person name="Asakawa S."/>
            <person name="Shimizu N."/>
            <person name="Hashimoto S."/>
            <person name="Yang J."/>
            <person name="Lee Y."/>
            <person name="Matsushima K."/>
            <person name="Sugano S."/>
            <person name="Sakaizumi M."/>
            <person name="Narita T."/>
            <person name="Ohishi K."/>
            <person name="Haga S."/>
            <person name="Ohta F."/>
            <person name="Nomoto H."/>
            <person name="Nogata K."/>
            <person name="Morishita T."/>
            <person name="Endo T."/>
            <person name="Shin-I T."/>
            <person name="Takeda H."/>
            <person name="Morishita S."/>
            <person name="Kohara Y."/>
        </authorList>
    </citation>
    <scope>NUCLEOTIDE SEQUENCE [LARGE SCALE GENOMIC DNA]</scope>
    <source>
        <strain evidence="3 4">Hd-rR</strain>
    </source>
</reference>
<keyword evidence="1" id="KW-0433">Leucine-rich repeat</keyword>
<dbReference type="PROSITE" id="PS51450">
    <property type="entry name" value="LRR"/>
    <property type="match status" value="1"/>
</dbReference>
<reference evidence="3" key="2">
    <citation type="submission" date="2025-08" db="UniProtKB">
        <authorList>
            <consortium name="Ensembl"/>
        </authorList>
    </citation>
    <scope>IDENTIFICATION</scope>
    <source>
        <strain evidence="3">Hd-rR</strain>
    </source>
</reference>
<dbReference type="Proteomes" id="UP000001038">
    <property type="component" value="Chromosome 2"/>
</dbReference>
<evidence type="ECO:0000256" key="1">
    <source>
        <dbReference type="ARBA" id="ARBA00022614"/>
    </source>
</evidence>
<dbReference type="InterPro" id="IPR032675">
    <property type="entry name" value="LRR_dom_sf"/>
</dbReference>
<dbReference type="InterPro" id="IPR051261">
    <property type="entry name" value="NLR"/>
</dbReference>
<dbReference type="SUPFAM" id="SSF52047">
    <property type="entry name" value="RNI-like"/>
    <property type="match status" value="1"/>
</dbReference>
<dbReference type="AlphaFoldDB" id="H2L4N9"/>